<organism evidence="9 10">
    <name type="scientific">Flaviflexus salsibiostraticola</name>
    <dbReference type="NCBI Taxonomy" id="1282737"/>
    <lineage>
        <taxon>Bacteria</taxon>
        <taxon>Bacillati</taxon>
        <taxon>Actinomycetota</taxon>
        <taxon>Actinomycetes</taxon>
        <taxon>Actinomycetales</taxon>
        <taxon>Actinomycetaceae</taxon>
        <taxon>Flaviflexus</taxon>
    </lineage>
</organism>
<keyword evidence="10" id="KW-1185">Reference proteome</keyword>
<evidence type="ECO:0000256" key="7">
    <source>
        <dbReference type="SAM" id="Phobius"/>
    </source>
</evidence>
<dbReference type="AlphaFoldDB" id="A0A3Q8WS32"/>
<evidence type="ECO:0000256" key="4">
    <source>
        <dbReference type="ARBA" id="ARBA00022989"/>
    </source>
</evidence>
<proteinExistence type="predicted"/>
<evidence type="ECO:0000313" key="10">
    <source>
        <dbReference type="Proteomes" id="UP000270021"/>
    </source>
</evidence>
<dbReference type="PANTHER" id="PTHR37820">
    <property type="entry name" value="CELL DIVISION PROTEIN DIVIB"/>
    <property type="match status" value="1"/>
</dbReference>
<protein>
    <submittedName>
        <fullName evidence="9">FtsQ-type POTRA domain-containing protein</fullName>
    </submittedName>
</protein>
<evidence type="ECO:0000256" key="5">
    <source>
        <dbReference type="ARBA" id="ARBA00023306"/>
    </source>
</evidence>
<keyword evidence="4 7" id="KW-1133">Transmembrane helix</keyword>
<dbReference type="InterPro" id="IPR013685">
    <property type="entry name" value="POTRA_FtsQ_type"/>
</dbReference>
<evidence type="ECO:0000256" key="1">
    <source>
        <dbReference type="ARBA" id="ARBA00022475"/>
    </source>
</evidence>
<accession>A0A3Q8WS32</accession>
<feature type="transmembrane region" description="Helical" evidence="7">
    <location>
        <begin position="38"/>
        <end position="60"/>
    </location>
</feature>
<dbReference type="PANTHER" id="PTHR37820:SF1">
    <property type="entry name" value="CELL DIVISION PROTEIN FTSQ"/>
    <property type="match status" value="1"/>
</dbReference>
<keyword evidence="1" id="KW-1003">Cell membrane</keyword>
<feature type="region of interest" description="Disordered" evidence="6">
    <location>
        <begin position="1"/>
        <end position="21"/>
    </location>
</feature>
<dbReference type="EMBL" id="CP034438">
    <property type="protein sequence ID" value="AZN28951.1"/>
    <property type="molecule type" value="Genomic_DNA"/>
</dbReference>
<keyword evidence="5" id="KW-0131">Cell cycle</keyword>
<dbReference type="GO" id="GO:0005886">
    <property type="term" value="C:plasma membrane"/>
    <property type="evidence" value="ECO:0007669"/>
    <property type="project" value="TreeGrafter"/>
</dbReference>
<sequence>MKSAAPKPPVPTHRKRSSDPYPLSEKIALRRRARRRTLLIRLAVAAGVLALAGGAVWLLFFSTVFSVRDVNVAIEDPAGVVDEAEISAILGEAEGTPVLRLAEGELEERLLGIPAVASARVDGAFPSGVTVEITARVPVACVGAGDSCEGIAADATRLDVGPDLMATLPKVSMDLESEWAAEHLQGLLDAIAALPEDVHGRVRGASITESGLIEFALDSGTIKWGRSEENEKKARVITVLLTQEAGTYDVTLPGAPVTY</sequence>
<dbReference type="Pfam" id="PF08478">
    <property type="entry name" value="POTRA_1"/>
    <property type="match status" value="1"/>
</dbReference>
<dbReference type="Proteomes" id="UP000270021">
    <property type="component" value="Chromosome"/>
</dbReference>
<keyword evidence="2" id="KW-0132">Cell division</keyword>
<reference evidence="9 10" key="1">
    <citation type="submission" date="2018-12" db="EMBL/GenBank/DDBJ databases">
        <title>Complete genome sequence of Flaviflexus salsibiostraticola KCTC 33148.</title>
        <authorList>
            <person name="Bae J.-W."/>
        </authorList>
    </citation>
    <scope>NUCLEOTIDE SEQUENCE [LARGE SCALE GENOMIC DNA]</scope>
    <source>
        <strain evidence="9 10">KCTC 33148</strain>
    </source>
</reference>
<evidence type="ECO:0000259" key="8">
    <source>
        <dbReference type="Pfam" id="PF08478"/>
    </source>
</evidence>
<name>A0A3Q8WS32_9ACTO</name>
<gene>
    <name evidence="9" type="ORF">EJO69_00525</name>
</gene>
<evidence type="ECO:0000256" key="3">
    <source>
        <dbReference type="ARBA" id="ARBA00022692"/>
    </source>
</evidence>
<dbReference type="KEGG" id="fsl:EJO69_00525"/>
<dbReference type="GO" id="GO:0051301">
    <property type="term" value="P:cell division"/>
    <property type="evidence" value="ECO:0007669"/>
    <property type="project" value="UniProtKB-KW"/>
</dbReference>
<keyword evidence="7" id="KW-0472">Membrane</keyword>
<evidence type="ECO:0000313" key="9">
    <source>
        <dbReference type="EMBL" id="AZN28951.1"/>
    </source>
</evidence>
<evidence type="ECO:0000256" key="6">
    <source>
        <dbReference type="SAM" id="MobiDB-lite"/>
    </source>
</evidence>
<keyword evidence="3 7" id="KW-0812">Transmembrane</keyword>
<dbReference type="InterPro" id="IPR050487">
    <property type="entry name" value="FtsQ_DivIB"/>
</dbReference>
<evidence type="ECO:0000256" key="2">
    <source>
        <dbReference type="ARBA" id="ARBA00022618"/>
    </source>
</evidence>
<feature type="domain" description="POTRA" evidence="8">
    <location>
        <begin position="72"/>
        <end position="134"/>
    </location>
</feature>
<feature type="compositionally biased region" description="Pro residues" evidence="6">
    <location>
        <begin position="1"/>
        <end position="11"/>
    </location>
</feature>
<dbReference type="OrthoDB" id="4793367at2"/>